<dbReference type="EMBL" id="LN853980">
    <property type="protein sequence ID" value="CRY97240.1"/>
    <property type="molecule type" value="Genomic_DNA"/>
</dbReference>
<dbReference type="AlphaFoldDB" id="A0A0H5Q773"/>
<protein>
    <submittedName>
        <fullName evidence="1">Uncharacterized protein</fullName>
    </submittedName>
</protein>
<reference evidence="1" key="2">
    <citation type="submission" date="2015-07" db="EMBL/GenBank/DDBJ databases">
        <title>Plasmids, circular viruses and viroids from rat gut.</title>
        <authorList>
            <person name="Jorgensen T.J."/>
            <person name="Hansen M.A."/>
            <person name="Xu Z."/>
            <person name="Tabak M.A."/>
            <person name="Sorensen S.J."/>
            <person name="Hansen L.H."/>
        </authorList>
    </citation>
    <scope>NUCLEOTIDE SEQUENCE</scope>
    <source>
        <strain evidence="1">RGFK1435</strain>
    </source>
</reference>
<name>A0A0H5Q773_9ZZZZ</name>
<reference evidence="1" key="1">
    <citation type="submission" date="2015-06" db="EMBL/GenBank/DDBJ databases">
        <authorList>
            <person name="Joergensen T."/>
        </authorList>
    </citation>
    <scope>NUCLEOTIDE SEQUENCE</scope>
    <source>
        <strain evidence="1">RGFK1435</strain>
    </source>
</reference>
<accession>A0A0H5Q773</accession>
<sequence>MAQFIMRAQVVLPFFTGDPSDVITNQFHFDCDDALDSVADISVGIALRLDAFLKSLYGGATGQVRYIDWPGAYVNMYDMRDVEPRINYRNNLSLVAGTAVDALPTEVAMVLSWKAAPVPGLVYQSLYNRIYIGALRMLWLEDAALNEFPVFTQDFIDGAIFSAQELYDSNSPTATWVQVGKGLGGPQTFRTIIGGFVDNSPDTQRRRSVEASARTNYLV</sequence>
<organism evidence="1">
    <name type="scientific">uncultured prokaryote</name>
    <dbReference type="NCBI Taxonomy" id="198431"/>
    <lineage>
        <taxon>unclassified sequences</taxon>
        <taxon>environmental samples</taxon>
    </lineage>
</organism>
<evidence type="ECO:0000313" key="1">
    <source>
        <dbReference type="EMBL" id="CRY97240.1"/>
    </source>
</evidence>
<proteinExistence type="predicted"/>